<dbReference type="EMBL" id="VZRY01003218">
    <property type="protein sequence ID" value="NWW90325.1"/>
    <property type="molecule type" value="Genomic_DNA"/>
</dbReference>
<feature type="compositionally biased region" description="Basic and acidic residues" evidence="4">
    <location>
        <begin position="324"/>
        <end position="333"/>
    </location>
</feature>
<keyword evidence="5" id="KW-0812">Transmembrane</keyword>
<dbReference type="InterPro" id="IPR013783">
    <property type="entry name" value="Ig-like_fold"/>
</dbReference>
<evidence type="ECO:0000256" key="5">
    <source>
        <dbReference type="SAM" id="Phobius"/>
    </source>
</evidence>
<keyword evidence="5" id="KW-1133">Transmembrane helix</keyword>
<evidence type="ECO:0000313" key="9">
    <source>
        <dbReference type="Proteomes" id="UP000570016"/>
    </source>
</evidence>
<dbReference type="GO" id="GO:0038023">
    <property type="term" value="F:signaling receptor activity"/>
    <property type="evidence" value="ECO:0007669"/>
    <property type="project" value="TreeGrafter"/>
</dbReference>
<accession>A0A7K6RYL1</accession>
<dbReference type="InterPro" id="IPR003599">
    <property type="entry name" value="Ig_sub"/>
</dbReference>
<feature type="region of interest" description="Disordered" evidence="4">
    <location>
        <begin position="301"/>
        <end position="333"/>
    </location>
</feature>
<feature type="region of interest" description="Disordered" evidence="4">
    <location>
        <begin position="240"/>
        <end position="259"/>
    </location>
</feature>
<evidence type="ECO:0000256" key="6">
    <source>
        <dbReference type="SAM" id="SignalP"/>
    </source>
</evidence>
<reference evidence="8 9" key="1">
    <citation type="submission" date="2019-09" db="EMBL/GenBank/DDBJ databases">
        <title>Bird 10,000 Genomes (B10K) Project - Family phase.</title>
        <authorList>
            <person name="Zhang G."/>
        </authorList>
    </citation>
    <scope>NUCLEOTIDE SEQUENCE [LARGE SCALE GENOMIC DNA]</scope>
    <source>
        <strain evidence="8">B10K-DU-029-58</strain>
        <tissue evidence="8">Muscle</tissue>
    </source>
</reference>
<gene>
    <name evidence="8" type="primary">Treml2</name>
    <name evidence="8" type="ORF">RHYJUB_R15262</name>
</gene>
<dbReference type="SUPFAM" id="SSF48726">
    <property type="entry name" value="Immunoglobulin"/>
    <property type="match status" value="2"/>
</dbReference>
<dbReference type="InterPro" id="IPR036179">
    <property type="entry name" value="Ig-like_dom_sf"/>
</dbReference>
<feature type="non-terminal residue" evidence="8">
    <location>
        <position position="1"/>
    </location>
</feature>
<evidence type="ECO:0000256" key="1">
    <source>
        <dbReference type="ARBA" id="ARBA00022729"/>
    </source>
</evidence>
<evidence type="ECO:0000256" key="2">
    <source>
        <dbReference type="ARBA" id="ARBA00023157"/>
    </source>
</evidence>
<dbReference type="AlphaFoldDB" id="A0A7K6RYL1"/>
<dbReference type="PROSITE" id="PS50835">
    <property type="entry name" value="IG_LIKE"/>
    <property type="match status" value="1"/>
</dbReference>
<dbReference type="PANTHER" id="PTHR16423:SF6">
    <property type="entry name" value="TRIGGERING RECEPTOR EXPRESSED ON MYELOID CELLS 2-RELATED"/>
    <property type="match status" value="1"/>
</dbReference>
<feature type="non-terminal residue" evidence="8">
    <location>
        <position position="379"/>
    </location>
</feature>
<organism evidence="8 9">
    <name type="scientific">Rhynochetos jubatus</name>
    <name type="common">kagu</name>
    <dbReference type="NCBI Taxonomy" id="54386"/>
    <lineage>
        <taxon>Eukaryota</taxon>
        <taxon>Metazoa</taxon>
        <taxon>Chordata</taxon>
        <taxon>Craniata</taxon>
        <taxon>Vertebrata</taxon>
        <taxon>Euteleostomi</taxon>
        <taxon>Archelosauria</taxon>
        <taxon>Archosauria</taxon>
        <taxon>Dinosauria</taxon>
        <taxon>Saurischia</taxon>
        <taxon>Theropoda</taxon>
        <taxon>Coelurosauria</taxon>
        <taxon>Aves</taxon>
        <taxon>Neognathae</taxon>
        <taxon>Neoaves</taxon>
        <taxon>Phaethontimorphae</taxon>
        <taxon>Eurypygiformes</taxon>
        <taxon>Rhynochetidae</taxon>
        <taxon>Rhynochetos</taxon>
    </lineage>
</organism>
<dbReference type="Proteomes" id="UP000570016">
    <property type="component" value="Unassembled WGS sequence"/>
</dbReference>
<keyword evidence="1 6" id="KW-0732">Signal</keyword>
<dbReference type="GO" id="GO:0009986">
    <property type="term" value="C:cell surface"/>
    <property type="evidence" value="ECO:0007669"/>
    <property type="project" value="TreeGrafter"/>
</dbReference>
<keyword evidence="2" id="KW-1015">Disulfide bond</keyword>
<name>A0A7K6RYL1_9AVES</name>
<protein>
    <submittedName>
        <fullName evidence="8">TRML2 protein</fullName>
    </submittedName>
</protein>
<dbReference type="OrthoDB" id="8959642at2759"/>
<comment type="caution">
    <text evidence="8">The sequence shown here is derived from an EMBL/GenBank/DDBJ whole genome shotgun (WGS) entry which is preliminary data.</text>
</comment>
<keyword evidence="5" id="KW-0472">Membrane</keyword>
<dbReference type="Pfam" id="PF07686">
    <property type="entry name" value="V-set"/>
    <property type="match status" value="2"/>
</dbReference>
<sequence length="379" mass="42755">MELRVLFLLPLCFPGLQGQSSDAEESRSEGSTLYIQCPYPASLPQYSLEKAWCLRGSTECKFLVRTTSEMPYSSTKRAKRGEITLQDNHIYRTMYITMTNLQVEDSGMYSCVYGTSYHGYYWLKTISLNVFKELHMLELDSLSVQCPYSNSVYSTDTKVWCQRVETECDIIVKTYPSTQRTSKSQGGKTLIQDDTQQHMITITMEKLQAQSTGVYWCALYIEPLPTRIMEVRLSVSKISSGTNLSSTTGTSQTTPSGITPELSSNVNTFILLSGILSSLFIVGLIISITLCVRRRKQLKRRGNSQAEDTYEKPEDITAQLDSPETMKSHQDDSSDVKYVTLNFKSQLIPEDPLYCNVEPNQADGQSKDENVEYAVIALK</sequence>
<feature type="transmembrane region" description="Helical" evidence="5">
    <location>
        <begin position="269"/>
        <end position="292"/>
    </location>
</feature>
<dbReference type="InterPro" id="IPR013106">
    <property type="entry name" value="Ig_V-set"/>
</dbReference>
<proteinExistence type="predicted"/>
<feature type="signal peptide" evidence="6">
    <location>
        <begin position="1"/>
        <end position="18"/>
    </location>
</feature>
<keyword evidence="3" id="KW-0393">Immunoglobulin domain</keyword>
<evidence type="ECO:0000256" key="4">
    <source>
        <dbReference type="SAM" id="MobiDB-lite"/>
    </source>
</evidence>
<dbReference type="PANTHER" id="PTHR16423">
    <property type="entry name" value="TREM-LIKE TRANSCRIPT PROTEIN"/>
    <property type="match status" value="1"/>
</dbReference>
<dbReference type="SMART" id="SM00409">
    <property type="entry name" value="IG"/>
    <property type="match status" value="2"/>
</dbReference>
<dbReference type="Gene3D" id="2.60.40.10">
    <property type="entry name" value="Immunoglobulins"/>
    <property type="match status" value="2"/>
</dbReference>
<feature type="domain" description="Ig-like" evidence="7">
    <location>
        <begin position="14"/>
        <end position="127"/>
    </location>
</feature>
<feature type="chain" id="PRO_5029889235" evidence="6">
    <location>
        <begin position="19"/>
        <end position="379"/>
    </location>
</feature>
<evidence type="ECO:0000259" key="7">
    <source>
        <dbReference type="PROSITE" id="PS50835"/>
    </source>
</evidence>
<keyword evidence="9" id="KW-1185">Reference proteome</keyword>
<dbReference type="InterPro" id="IPR007110">
    <property type="entry name" value="Ig-like_dom"/>
</dbReference>
<dbReference type="InterPro" id="IPR052314">
    <property type="entry name" value="Immune_rcpt_domain"/>
</dbReference>
<evidence type="ECO:0000313" key="8">
    <source>
        <dbReference type="EMBL" id="NWW90325.1"/>
    </source>
</evidence>
<evidence type="ECO:0000256" key="3">
    <source>
        <dbReference type="ARBA" id="ARBA00023319"/>
    </source>
</evidence>